<reference evidence="10" key="1">
    <citation type="submission" date="2022-08" db="EMBL/GenBank/DDBJ databases">
        <authorList>
            <person name="Marques A."/>
        </authorList>
    </citation>
    <scope>NUCLEOTIDE SEQUENCE</scope>
    <source>
        <strain evidence="10">RhyPub2mFocal</strain>
        <tissue evidence="10">Leaves</tissue>
    </source>
</reference>
<dbReference type="InterPro" id="IPR013766">
    <property type="entry name" value="Thioredoxin_domain"/>
</dbReference>
<feature type="domain" description="Thioredoxin" evidence="8">
    <location>
        <begin position="11"/>
        <end position="171"/>
    </location>
</feature>
<dbReference type="EC" id="1.8.1.8" evidence="1"/>
<evidence type="ECO:0000256" key="1">
    <source>
        <dbReference type="ARBA" id="ARBA00012612"/>
    </source>
</evidence>
<evidence type="ECO:0000259" key="8">
    <source>
        <dbReference type="PROSITE" id="PS51352"/>
    </source>
</evidence>
<comment type="similarity">
    <text evidence="5">Belongs to the nucleoredoxin family.</text>
</comment>
<sequence>MQLIDQKQWSPYVWTSLESAGVEFILSHDGKVSLSCIEHKYICLLFSAKWCRPCNNFMTKLLNLYKTLNSTSPGSNLEILFVSLDHDESSFLDHFRNMPWLAVPFDQKISQKLRVMFHVEQIPSLIPLVSVDGKFSVEEDAVRLVDYYGVDAFPFDAKRRKELEAIDEARSQGGRLEELIGSKDRNFLICKDDSKISISKLVGKTIGLYFGAYWCPPSRSFTEMLIKTYNELENSEVGRFEVVFISMDRDENEFMASQKLMPWLAIPYNDKIRHDLSRIFDVKWIPTLIILGAEGNVISRDGRLMITRYGPAAFPFTEKRAKEVEGTLEEEGARLPREVSDPRHEHVLKLDMARNYVCDVCQQGGRFWVFSCRQCDFDLHPCCAEKLYNKIRQKQVKLL</sequence>
<dbReference type="InterPro" id="IPR004146">
    <property type="entry name" value="DC1"/>
</dbReference>
<dbReference type="Proteomes" id="UP001140206">
    <property type="component" value="Chromosome 2"/>
</dbReference>
<dbReference type="EMBL" id="JAMFTS010000002">
    <property type="protein sequence ID" value="KAJ4792099.1"/>
    <property type="molecule type" value="Genomic_DNA"/>
</dbReference>
<dbReference type="Pfam" id="PF03107">
    <property type="entry name" value="C1_2"/>
    <property type="match status" value="1"/>
</dbReference>
<dbReference type="Gene3D" id="3.40.30.10">
    <property type="entry name" value="Glutaredoxin"/>
    <property type="match status" value="2"/>
</dbReference>
<dbReference type="InterPro" id="IPR036249">
    <property type="entry name" value="Thioredoxin-like_sf"/>
</dbReference>
<feature type="domain" description="Thioredoxin" evidence="8">
    <location>
        <begin position="178"/>
        <end position="333"/>
    </location>
</feature>
<dbReference type="InterPro" id="IPR052259">
    <property type="entry name" value="Nucleoredoxin-like"/>
</dbReference>
<dbReference type="AlphaFoldDB" id="A0AAV8FKA0"/>
<keyword evidence="10" id="KW-0418">Kinase</keyword>
<dbReference type="PROSITE" id="PS51352">
    <property type="entry name" value="THIOREDOXIN_2"/>
    <property type="match status" value="2"/>
</dbReference>
<gene>
    <name evidence="10" type="ORF">LUZ62_043345</name>
    <name evidence="9" type="ORF">LUZ62_089311</name>
</gene>
<name>A0AAV8FKA0_9POAL</name>
<comment type="catalytic activity">
    <reaction evidence="6">
        <text>[protein]-dithiol + NAD(+) = [protein]-disulfide + NADH + H(+)</text>
        <dbReference type="Rhea" id="RHEA:18749"/>
        <dbReference type="Rhea" id="RHEA-COMP:10593"/>
        <dbReference type="Rhea" id="RHEA-COMP:10594"/>
        <dbReference type="ChEBI" id="CHEBI:15378"/>
        <dbReference type="ChEBI" id="CHEBI:29950"/>
        <dbReference type="ChEBI" id="CHEBI:50058"/>
        <dbReference type="ChEBI" id="CHEBI:57540"/>
        <dbReference type="ChEBI" id="CHEBI:57945"/>
        <dbReference type="EC" id="1.8.1.8"/>
    </reaction>
</comment>
<dbReference type="SUPFAM" id="SSF57889">
    <property type="entry name" value="Cysteine-rich domain"/>
    <property type="match status" value="1"/>
</dbReference>
<comment type="caution">
    <text evidence="10">The sequence shown here is derived from an EMBL/GenBank/DDBJ whole genome shotgun (WGS) entry which is preliminary data.</text>
</comment>
<dbReference type="InterPro" id="IPR012336">
    <property type="entry name" value="Thioredoxin-like_fold"/>
</dbReference>
<dbReference type="GO" id="GO:0047134">
    <property type="term" value="F:protein-disulfide reductase [NAD(P)H] activity"/>
    <property type="evidence" value="ECO:0007669"/>
    <property type="project" value="UniProtKB-EC"/>
</dbReference>
<evidence type="ECO:0000313" key="10">
    <source>
        <dbReference type="EMBL" id="KAJ4792099.1"/>
    </source>
</evidence>
<comment type="catalytic activity">
    <reaction evidence="7">
        <text>[protein]-dithiol + NADP(+) = [protein]-disulfide + NADPH + H(+)</text>
        <dbReference type="Rhea" id="RHEA:18753"/>
        <dbReference type="Rhea" id="RHEA-COMP:10593"/>
        <dbReference type="Rhea" id="RHEA-COMP:10594"/>
        <dbReference type="ChEBI" id="CHEBI:15378"/>
        <dbReference type="ChEBI" id="CHEBI:29950"/>
        <dbReference type="ChEBI" id="CHEBI:50058"/>
        <dbReference type="ChEBI" id="CHEBI:57783"/>
        <dbReference type="ChEBI" id="CHEBI:58349"/>
        <dbReference type="EC" id="1.8.1.8"/>
    </reaction>
</comment>
<evidence type="ECO:0000256" key="5">
    <source>
        <dbReference type="ARBA" id="ARBA00025782"/>
    </source>
</evidence>
<evidence type="ECO:0000313" key="9">
    <source>
        <dbReference type="EMBL" id="KAJ4754906.1"/>
    </source>
</evidence>
<dbReference type="GO" id="GO:0016301">
    <property type="term" value="F:kinase activity"/>
    <property type="evidence" value="ECO:0007669"/>
    <property type="project" value="UniProtKB-KW"/>
</dbReference>
<evidence type="ECO:0000256" key="6">
    <source>
        <dbReference type="ARBA" id="ARBA00047388"/>
    </source>
</evidence>
<protein>
    <recommendedName>
        <fullName evidence="1">protein-disulfide reductase</fullName>
        <ecNumber evidence="1">1.8.1.8</ecNumber>
    </recommendedName>
</protein>
<evidence type="ECO:0000313" key="11">
    <source>
        <dbReference type="Proteomes" id="UP001140206"/>
    </source>
</evidence>
<dbReference type="InterPro" id="IPR046349">
    <property type="entry name" value="C1-like_sf"/>
</dbReference>
<evidence type="ECO:0000256" key="2">
    <source>
        <dbReference type="ARBA" id="ARBA00022737"/>
    </source>
</evidence>
<dbReference type="SUPFAM" id="SSF52833">
    <property type="entry name" value="Thioredoxin-like"/>
    <property type="match status" value="2"/>
</dbReference>
<keyword evidence="11" id="KW-1185">Reference proteome</keyword>
<dbReference type="PANTHER" id="PTHR13871:SF81">
    <property type="entry name" value="NUCLEOREDOXIN 3-RELATED"/>
    <property type="match status" value="1"/>
</dbReference>
<keyword evidence="10" id="KW-0808">Transferase</keyword>
<dbReference type="EMBL" id="JAMFTS010000005">
    <property type="protein sequence ID" value="KAJ4754906.1"/>
    <property type="molecule type" value="Genomic_DNA"/>
</dbReference>
<organism evidence="10 11">
    <name type="scientific">Rhynchospora pubera</name>
    <dbReference type="NCBI Taxonomy" id="906938"/>
    <lineage>
        <taxon>Eukaryota</taxon>
        <taxon>Viridiplantae</taxon>
        <taxon>Streptophyta</taxon>
        <taxon>Embryophyta</taxon>
        <taxon>Tracheophyta</taxon>
        <taxon>Spermatophyta</taxon>
        <taxon>Magnoliopsida</taxon>
        <taxon>Liliopsida</taxon>
        <taxon>Poales</taxon>
        <taxon>Cyperaceae</taxon>
        <taxon>Cyperoideae</taxon>
        <taxon>Rhynchosporeae</taxon>
        <taxon>Rhynchospora</taxon>
    </lineage>
</organism>
<accession>A0AAV8FKA0</accession>
<dbReference type="Pfam" id="PF13905">
    <property type="entry name" value="Thioredoxin_8"/>
    <property type="match status" value="2"/>
</dbReference>
<proteinExistence type="inferred from homology"/>
<evidence type="ECO:0000256" key="4">
    <source>
        <dbReference type="ARBA" id="ARBA00023027"/>
    </source>
</evidence>
<dbReference type="Proteomes" id="UP001140206">
    <property type="component" value="Chromosome 5"/>
</dbReference>
<evidence type="ECO:0000256" key="3">
    <source>
        <dbReference type="ARBA" id="ARBA00023002"/>
    </source>
</evidence>
<evidence type="ECO:0000256" key="7">
    <source>
        <dbReference type="ARBA" id="ARBA00047804"/>
    </source>
</evidence>
<dbReference type="PANTHER" id="PTHR13871">
    <property type="entry name" value="THIOREDOXIN"/>
    <property type="match status" value="1"/>
</dbReference>
<keyword evidence="2" id="KW-0677">Repeat</keyword>
<keyword evidence="4" id="KW-0520">NAD</keyword>
<keyword evidence="3" id="KW-0560">Oxidoreductase</keyword>